<dbReference type="Gene3D" id="1.10.10.10">
    <property type="entry name" value="Winged helix-like DNA-binding domain superfamily/Winged helix DNA-binding domain"/>
    <property type="match status" value="1"/>
</dbReference>
<dbReference type="InterPro" id="IPR007421">
    <property type="entry name" value="Schlafen_AlbA_2_dom"/>
</dbReference>
<protein>
    <submittedName>
        <fullName evidence="3">ATP-dependent DNA helicase RecG</fullName>
    </submittedName>
</protein>
<dbReference type="InterPro" id="IPR036388">
    <property type="entry name" value="WH-like_DNA-bd_sf"/>
</dbReference>
<keyword evidence="3" id="KW-0347">Helicase</keyword>
<evidence type="ECO:0000256" key="1">
    <source>
        <dbReference type="SAM" id="MobiDB-lite"/>
    </source>
</evidence>
<proteinExistence type="predicted"/>
<organism evidence="3 4">
    <name type="scientific">Alkalispirillum mobile</name>
    <dbReference type="NCBI Taxonomy" id="85925"/>
    <lineage>
        <taxon>Bacteria</taxon>
        <taxon>Pseudomonadati</taxon>
        <taxon>Pseudomonadota</taxon>
        <taxon>Gammaproteobacteria</taxon>
        <taxon>Chromatiales</taxon>
        <taxon>Ectothiorhodospiraceae</taxon>
        <taxon>Alkalispirillum</taxon>
    </lineage>
</organism>
<dbReference type="InterPro" id="IPR038461">
    <property type="entry name" value="Schlafen_AlbA_2_dom_sf"/>
</dbReference>
<dbReference type="SUPFAM" id="SSF46785">
    <property type="entry name" value="Winged helix' DNA-binding domain"/>
    <property type="match status" value="1"/>
</dbReference>
<keyword evidence="3" id="KW-0547">Nucleotide-binding</keyword>
<dbReference type="InterPro" id="IPR038475">
    <property type="entry name" value="RecG_C_sf"/>
</dbReference>
<sequence>MSQVTAQELLDQLRQLDESDRIEAKRASAIGESLLETVCAFANEPGLGGGWLLLGVEKATDTPGDYRVTGIADPDKLLNDLHSRCANAFNVPLRIQARAEALSEGTVILVEVAEADPASRPICFANKPLPRSAWRRGPSGDYRCNQDDLAALYQGRSGQSYDASVVTGASLDDLDPDAIEHYRNARRAVNPAAEELNFSDDELLESLGAVVRNAGNLQPTVAGVLLFGRRGALRRLFPANRVDYVRIPGKEWIEDPHERFTTLDLRDTLPRLIQRATAAVLDDLPRAFQLPEGEIRRDEKTVLPDKVVREAVVNAVMHRNYQRQQPVQLLRYSNRLEVQNPGYSLKALENLGEPGSQWRNPVIASVLHEMGLAETKGSGIRVMRRLMEEAGLSPPSFDSDRHNDQFSATYLFHHFLTEEDVAWLGQFRHLGLGEDEQRALIFVRETGRITNSDYRDLNRVDTLTASQRLARLRDLELVEQVPRGPATYYVPDARLGIPADQAEDELLANFSESPEGLSRESEGLSRESEGLSRESEGLSRESEGLSRESLLGALPESLRHQIEALGQRTRGSERLEAAILALCALRPWSLRELATATGRNPAYLQHRYLTPLVRKGRLQRQYPDEPNRPDQAYIAIEEQE</sequence>
<feature type="region of interest" description="Disordered" evidence="1">
    <location>
        <begin position="511"/>
        <end position="546"/>
    </location>
</feature>
<dbReference type="Pfam" id="PF13749">
    <property type="entry name" value="HATPase_c_4"/>
    <property type="match status" value="1"/>
</dbReference>
<gene>
    <name evidence="3" type="ORF">DFR31_1979</name>
</gene>
<evidence type="ECO:0000313" key="4">
    <source>
        <dbReference type="Proteomes" id="UP000275461"/>
    </source>
</evidence>
<accession>A0A498BYD7</accession>
<keyword evidence="3" id="KW-0067">ATP-binding</keyword>
<evidence type="ECO:0000313" key="3">
    <source>
        <dbReference type="EMBL" id="RLK48864.1"/>
    </source>
</evidence>
<keyword evidence="4" id="KW-1185">Reference proteome</keyword>
<dbReference type="Proteomes" id="UP000275461">
    <property type="component" value="Unassembled WGS sequence"/>
</dbReference>
<dbReference type="PANTHER" id="PTHR30595:SF6">
    <property type="entry name" value="SCHLAFEN ALBA-2 DOMAIN-CONTAINING PROTEIN"/>
    <property type="match status" value="1"/>
</dbReference>
<dbReference type="Pfam" id="PF04326">
    <property type="entry name" value="SLFN_AlbA_2"/>
    <property type="match status" value="1"/>
</dbReference>
<reference evidence="3 4" key="1">
    <citation type="submission" date="2018-10" db="EMBL/GenBank/DDBJ databases">
        <title>Genomic Encyclopedia of Type Strains, Phase IV (KMG-IV): sequencing the most valuable type-strain genomes for metagenomic binning, comparative biology and taxonomic classification.</title>
        <authorList>
            <person name="Goeker M."/>
        </authorList>
    </citation>
    <scope>NUCLEOTIDE SEQUENCE [LARGE SCALE GENOMIC DNA]</scope>
    <source>
        <strain evidence="3 4">DSM 12769</strain>
    </source>
</reference>
<comment type="caution">
    <text evidence="3">The sequence shown here is derived from an EMBL/GenBank/DDBJ whole genome shotgun (WGS) entry which is preliminary data.</text>
</comment>
<feature type="domain" description="Schlafen AlbA-2" evidence="2">
    <location>
        <begin position="18"/>
        <end position="119"/>
    </location>
</feature>
<dbReference type="EMBL" id="RCDA01000002">
    <property type="protein sequence ID" value="RLK48864.1"/>
    <property type="molecule type" value="Genomic_DNA"/>
</dbReference>
<dbReference type="InterPro" id="IPR036390">
    <property type="entry name" value="WH_DNA-bd_sf"/>
</dbReference>
<dbReference type="GO" id="GO:0004386">
    <property type="term" value="F:helicase activity"/>
    <property type="evidence" value="ECO:0007669"/>
    <property type="project" value="UniProtKB-KW"/>
</dbReference>
<dbReference type="Gene3D" id="3.30.950.30">
    <property type="entry name" value="Schlafen, AAA domain"/>
    <property type="match status" value="1"/>
</dbReference>
<dbReference type="OrthoDB" id="34589at2"/>
<keyword evidence="3" id="KW-0378">Hydrolase</keyword>
<dbReference type="PANTHER" id="PTHR30595">
    <property type="entry name" value="GLPR-RELATED TRANSCRIPTIONAL REPRESSOR"/>
    <property type="match status" value="1"/>
</dbReference>
<dbReference type="AlphaFoldDB" id="A0A498BYD7"/>
<dbReference type="Gene3D" id="6.10.10.130">
    <property type="match status" value="1"/>
</dbReference>
<dbReference type="RefSeq" id="WP_121442492.1">
    <property type="nucleotide sequence ID" value="NZ_RCDA01000002.1"/>
</dbReference>
<feature type="compositionally biased region" description="Basic and acidic residues" evidence="1">
    <location>
        <begin position="517"/>
        <end position="546"/>
    </location>
</feature>
<evidence type="ECO:0000259" key="2">
    <source>
        <dbReference type="Pfam" id="PF04326"/>
    </source>
</evidence>
<dbReference type="Gene3D" id="3.30.565.60">
    <property type="match status" value="1"/>
</dbReference>
<name>A0A498BYD7_9GAMM</name>